<dbReference type="Gene3D" id="2.60.40.10">
    <property type="entry name" value="Immunoglobulins"/>
    <property type="match status" value="1"/>
</dbReference>
<organism evidence="1 2">
    <name type="scientific">Rarispira pelagica</name>
    <dbReference type="NCBI Taxonomy" id="3141764"/>
    <lineage>
        <taxon>Bacteria</taxon>
        <taxon>Pseudomonadati</taxon>
        <taxon>Spirochaetota</taxon>
        <taxon>Spirochaetia</taxon>
        <taxon>Winmispirales</taxon>
        <taxon>Winmispiraceae</taxon>
        <taxon>Rarispira</taxon>
    </lineage>
</organism>
<comment type="caution">
    <text evidence="1">The sequence shown here is derived from an EMBL/GenBank/DDBJ whole genome shotgun (WGS) entry which is preliminary data.</text>
</comment>
<gene>
    <name evidence="1" type="ORF">WKV44_02215</name>
</gene>
<dbReference type="EMBL" id="JBCHKQ010000001">
    <property type="protein sequence ID" value="MEM5947350.1"/>
    <property type="molecule type" value="Genomic_DNA"/>
</dbReference>
<evidence type="ECO:0000313" key="1">
    <source>
        <dbReference type="EMBL" id="MEM5947350.1"/>
    </source>
</evidence>
<reference evidence="1 2" key="1">
    <citation type="submission" date="2024-03" db="EMBL/GenBank/DDBJ databases">
        <title>Ignisphaera cupida sp. nov., a hyperthermophilic hydrolytic archaeon from a hot spring of Kamchatka, and proposal of Ignisphaeraceae fam. nov.</title>
        <authorList>
            <person name="Podosokorskaya O.A."/>
            <person name="Elcheninov A.G."/>
            <person name="Maltseva A.I."/>
            <person name="Zayulina K.S."/>
            <person name="Novikov A."/>
            <person name="Merkel A.Y."/>
        </authorList>
    </citation>
    <scope>NUCLEOTIDE SEQUENCE [LARGE SCALE GENOMIC DNA]</scope>
    <source>
        <strain evidence="1 2">38H-sp</strain>
    </source>
</reference>
<keyword evidence="2" id="KW-1185">Reference proteome</keyword>
<proteinExistence type="predicted"/>
<dbReference type="Proteomes" id="UP001466331">
    <property type="component" value="Unassembled WGS sequence"/>
</dbReference>
<name>A0ABU9UBJ2_9SPIR</name>
<accession>A0ABU9UBJ2</accession>
<dbReference type="InterPro" id="IPR013783">
    <property type="entry name" value="Ig-like_fold"/>
</dbReference>
<evidence type="ECO:0008006" key="3">
    <source>
        <dbReference type="Google" id="ProtNLM"/>
    </source>
</evidence>
<dbReference type="RefSeq" id="WP_420068799.1">
    <property type="nucleotide sequence ID" value="NZ_JBCHKQ010000001.1"/>
</dbReference>
<sequence>MSLSGFWIRMIGVFLLCCVLFVSCDVLSSVGMGAATDLDGPVLTVTSHANMDYVPLSFLLEGKCKDESGVDRVVVSSADTGVVYGNASVNGEDWSIRLSLPEGERTVRITAYDVFNNSSYQSVAQLTFLVDATPPFLNRLYVERMPGYSVELKSRDELAGYDASLSNEMDYIQNGFFKVRAEVEENFRVSEVVLHVLDEFGEEVFAVSPDDGSPASSPVFTLRDSDFFAVDSSYALSRHYFRLTVSCRDIGGNENTDQGLWFSYDPEADVPRIVQGNAVGGVITVPQESVLPFTFFDDDGLDVVYAAVVSLSDWNSVPGSSDEEKLDALEGDELLRTSLMGTGTTVASGRSVNVSVSAPSSSGSFKLVALVRDKKLAGYGDWVWKGQVYELRVTDADEPLAFISSPQENIFPSLSGGSSFSIEGYCLDNSSVVSARLAWIPAGIAGGADSHVEDVKNFLAASSVSGGQKEVLSDGVVIWGLPLSSPVNEVVGGRTYKRYSFSLSLDVLSDFVFAGGLENDRKLFVLFAEDDSGNYVFSTFVLSADNSLPDINVSSPATDYEVLSQGNDLVLSFSADKSNGLPVSKVSLYDVSSSPVLLNEVSASSLSYTVPAASLAEGQWVYRFVAEDVLGNVREMERTVIVSAQPVLEYIGSPLASGVYKAGSDIFFEVVFSDPVSITGSPRLGFFLDSSVSGAPDAYADYVSGAGSSTLIFSYNVPAGVSSDKLFMSAAPLDLSGGSVSSVDGSSVIIGALSDSDLIQGRKDIALDAVAPQAVSLSCASGAYRAGDKLVFTLGVDSPVLINGDVKLLITAGSTRLEAAVDSVTSDSVVFSCFITDGLNTSSLAYDSSALLSDSSLITDYAGNVIDLSSLGAGVMPVIIDTSAPSAPIVDNQEGVFNSSQTISISGVESNAVVEYSLDGGLSWNDYDAGNPPVLFTDGFYLVTARQIDAAGNVSANAVIKNITIDTGAPSVVSVSCTNPDGVYPAGSEIRFKVSFSEKVRTTGGGAYLSLGAGYHADVLENSTGSSVLYFVFTVPDGFYMSPLEPDGLVLTGVEDLFGNVAPASLSATELPDIDRPALIADAVAPSVESTVPSDGMILSSGQDSISIVFSEPVFKESGTIVIKRSPGWLIPPVMTEDEFRSVYYSSLLSSVDREILMQTANGSPALDSLTAQPLGPYRKLTHGLVQSGTSYVPDLSTKYVLAFDRGLDDADIRAVMEKAGYHILMDVDVTSYRVSVSGSTVTISLPSIQPGIKWDVNISAGSFRDSAGNSSSDISFSFFSGGVAAPVIRVDRYSHGEGAVEPVVTPSGDGLTGTITGSVTIGGEDTTTEPSGFVRIRIDSQTLGANIRYLVTDDDSIPGEPVNNYVFSHSSYTDFLAVGKPLSPGQTEVSNADDAQRIFIKAIAEHTELGSSSYGVCGAYKTLVVLIDPGRDGNPLQMQGSIVAGAPPTVPGFPLRDADPDQRYSKYAYAFSTNDWLWLSWDIVSSWVQTSYRGNWQRNYNQGSYGKLIFVVNQLYW</sequence>
<protein>
    <recommendedName>
        <fullName evidence="3">SbsA Ig-like domain-containing protein</fullName>
    </recommendedName>
</protein>
<evidence type="ECO:0000313" key="2">
    <source>
        <dbReference type="Proteomes" id="UP001466331"/>
    </source>
</evidence>